<protein>
    <recommendedName>
        <fullName evidence="3">Septum formation initiator</fullName>
    </recommendedName>
</protein>
<dbReference type="Pfam" id="PF04977">
    <property type="entry name" value="DivIC"/>
    <property type="match status" value="1"/>
</dbReference>
<name>A0ABQ1F8W4_9SPHN</name>
<reference evidence="2" key="1">
    <citation type="journal article" date="2019" name="Int. J. Syst. Evol. Microbiol.">
        <title>The Global Catalogue of Microorganisms (GCM) 10K type strain sequencing project: providing services to taxonomists for standard genome sequencing and annotation.</title>
        <authorList>
            <consortium name="The Broad Institute Genomics Platform"/>
            <consortium name="The Broad Institute Genome Sequencing Center for Infectious Disease"/>
            <person name="Wu L."/>
            <person name="Ma J."/>
        </authorList>
    </citation>
    <scope>NUCLEOTIDE SEQUENCE [LARGE SCALE GENOMIC DNA]</scope>
    <source>
        <strain evidence="2">CGMCC 1.15297</strain>
    </source>
</reference>
<organism evidence="1 2">
    <name type="scientific">Blastomonas marina</name>
    <dbReference type="NCBI Taxonomy" id="1867408"/>
    <lineage>
        <taxon>Bacteria</taxon>
        <taxon>Pseudomonadati</taxon>
        <taxon>Pseudomonadota</taxon>
        <taxon>Alphaproteobacteria</taxon>
        <taxon>Sphingomonadales</taxon>
        <taxon>Sphingomonadaceae</taxon>
        <taxon>Blastomonas</taxon>
    </lineage>
</organism>
<keyword evidence="2" id="KW-1185">Reference proteome</keyword>
<gene>
    <name evidence="1" type="ORF">GCM10010923_10850</name>
</gene>
<evidence type="ECO:0000313" key="2">
    <source>
        <dbReference type="Proteomes" id="UP000603317"/>
    </source>
</evidence>
<sequence>MQRGAKRGGAGQGFALLALLLMAGFAVLGPTGLLAWGELDQALQDRQAQIVALEQEQARLENRVALLDPSGADPDLVGELLREKLNVVHPDEVVLTIDRADAD</sequence>
<evidence type="ECO:0008006" key="3">
    <source>
        <dbReference type="Google" id="ProtNLM"/>
    </source>
</evidence>
<dbReference type="Proteomes" id="UP000603317">
    <property type="component" value="Unassembled WGS sequence"/>
</dbReference>
<dbReference type="EMBL" id="BMID01000001">
    <property type="protein sequence ID" value="GGA03757.1"/>
    <property type="molecule type" value="Genomic_DNA"/>
</dbReference>
<comment type="caution">
    <text evidence="1">The sequence shown here is derived from an EMBL/GenBank/DDBJ whole genome shotgun (WGS) entry which is preliminary data.</text>
</comment>
<accession>A0ABQ1F8W4</accession>
<dbReference type="InterPro" id="IPR007060">
    <property type="entry name" value="FtsL/DivIC"/>
</dbReference>
<proteinExistence type="predicted"/>
<evidence type="ECO:0000313" key="1">
    <source>
        <dbReference type="EMBL" id="GGA03757.1"/>
    </source>
</evidence>